<dbReference type="EMBL" id="BK015057">
    <property type="protein sequence ID" value="DAD89284.1"/>
    <property type="molecule type" value="Genomic_DNA"/>
</dbReference>
<accession>A0A8S5N4C4</accession>
<name>A0A8S5N4C4_9CAUD</name>
<feature type="compositionally biased region" description="Polar residues" evidence="1">
    <location>
        <begin position="55"/>
        <end position="65"/>
    </location>
</feature>
<evidence type="ECO:0000256" key="1">
    <source>
        <dbReference type="SAM" id="MobiDB-lite"/>
    </source>
</evidence>
<evidence type="ECO:0000313" key="2">
    <source>
        <dbReference type="EMBL" id="DAD89284.1"/>
    </source>
</evidence>
<feature type="compositionally biased region" description="Basic and acidic residues" evidence="1">
    <location>
        <begin position="1"/>
        <end position="18"/>
    </location>
</feature>
<organism evidence="2">
    <name type="scientific">Myoviridae sp. ctTOm1</name>
    <dbReference type="NCBI Taxonomy" id="2826657"/>
    <lineage>
        <taxon>Viruses</taxon>
        <taxon>Duplodnaviria</taxon>
        <taxon>Heunggongvirae</taxon>
        <taxon>Uroviricota</taxon>
        <taxon>Caudoviricetes</taxon>
    </lineage>
</organism>
<proteinExistence type="predicted"/>
<feature type="region of interest" description="Disordered" evidence="1">
    <location>
        <begin position="1"/>
        <end position="65"/>
    </location>
</feature>
<reference evidence="2" key="1">
    <citation type="journal article" date="2021" name="Proc. Natl. Acad. Sci. U.S.A.">
        <title>A Catalog of Tens of Thousands of Viruses from Human Metagenomes Reveals Hidden Associations with Chronic Diseases.</title>
        <authorList>
            <person name="Tisza M.J."/>
            <person name="Buck C.B."/>
        </authorList>
    </citation>
    <scope>NUCLEOTIDE SEQUENCE</scope>
    <source>
        <strain evidence="2">CtTOm1</strain>
    </source>
</reference>
<protein>
    <submittedName>
        <fullName evidence="2">Uncharacterized protein</fullName>
    </submittedName>
</protein>
<sequence>MRCRRETGTHDILRRVHDGTNAPPQAESRPARYLQAPGGTAERRAASGAMARTGRNAQGKTEGTA</sequence>